<keyword evidence="3" id="KW-1185">Reference proteome</keyword>
<evidence type="ECO:0000313" key="2">
    <source>
        <dbReference type="EMBL" id="MFC7309699.1"/>
    </source>
</evidence>
<proteinExistence type="predicted"/>
<gene>
    <name evidence="2" type="ORF">ACFQVC_36485</name>
</gene>
<dbReference type="Proteomes" id="UP001596523">
    <property type="component" value="Unassembled WGS sequence"/>
</dbReference>
<sequence>MSNAGNGADRRARPAVGPLGLLLIVVIAGFGLYLLIRLLVDWLQPPPPCKDGLFDVHGECVGVTDNADRFKRDPDHFPEGLSEVSERIREQNARAEQGLHATIALEIPMTSPYERRQREILHQVQGAYLAQYRANQESGQIAGPPKIRLVFANIGEDRKSWDVVHPKLAELAKSGEDNLRVAFGFDLSVQETRDALADLTTKHRIPAVLGPSTADSVSNARTGEPEFPGLARVAPTNSEQAAALVNFDRELRVEKRLSLEKAVLVADTVEGDDYVASLREAFRALLRKSPHPEKTYKSTGSDADGVLGGEFRRFANNICAADPEIDTIYFAGRVVQLQQFISALGERDCPTRRFTLVSGSGASTLYDAKGLDWDAIKGDPERGRKGINVRYTSNAHKDAWTAKGAPKTGGSAADVEALVQLADPRTRPDAVGRIGEVDLIDSRMYVVHDAALTAIKGIRERMADEDLIDGKELPTADQIRDDWDRLQGQTMVRGASGWICLDSSGNPYDKAVVVVELDPSDGKVAQQARRTRFLGLAWPTGQPPNVDKAKGCQPTAD</sequence>
<dbReference type="CDD" id="cd06268">
    <property type="entry name" value="PBP1_ABC_transporter_LIVBP-like"/>
    <property type="match status" value="1"/>
</dbReference>
<name>A0ABW2JU46_9ACTN</name>
<keyword evidence="1" id="KW-0812">Transmembrane</keyword>
<protein>
    <submittedName>
        <fullName evidence="2">ABC transporter substrate-binding protein</fullName>
    </submittedName>
</protein>
<dbReference type="EMBL" id="JBHTCF010000024">
    <property type="protein sequence ID" value="MFC7309699.1"/>
    <property type="molecule type" value="Genomic_DNA"/>
</dbReference>
<feature type="transmembrane region" description="Helical" evidence="1">
    <location>
        <begin position="21"/>
        <end position="40"/>
    </location>
</feature>
<accession>A0ABW2JU46</accession>
<reference evidence="3" key="1">
    <citation type="journal article" date="2019" name="Int. J. Syst. Evol. Microbiol.">
        <title>The Global Catalogue of Microorganisms (GCM) 10K type strain sequencing project: providing services to taxonomists for standard genome sequencing and annotation.</title>
        <authorList>
            <consortium name="The Broad Institute Genomics Platform"/>
            <consortium name="The Broad Institute Genome Sequencing Center for Infectious Disease"/>
            <person name="Wu L."/>
            <person name="Ma J."/>
        </authorList>
    </citation>
    <scope>NUCLEOTIDE SEQUENCE [LARGE SCALE GENOMIC DNA]</scope>
    <source>
        <strain evidence="3">SYNS20</strain>
    </source>
</reference>
<dbReference type="InterPro" id="IPR028082">
    <property type="entry name" value="Peripla_BP_I"/>
</dbReference>
<dbReference type="SUPFAM" id="SSF53822">
    <property type="entry name" value="Periplasmic binding protein-like I"/>
    <property type="match status" value="1"/>
</dbReference>
<dbReference type="RefSeq" id="WP_381838870.1">
    <property type="nucleotide sequence ID" value="NZ_JBHTCF010000024.1"/>
</dbReference>
<evidence type="ECO:0000256" key="1">
    <source>
        <dbReference type="SAM" id="Phobius"/>
    </source>
</evidence>
<keyword evidence="1" id="KW-1133">Transmembrane helix</keyword>
<comment type="caution">
    <text evidence="2">The sequence shown here is derived from an EMBL/GenBank/DDBJ whole genome shotgun (WGS) entry which is preliminary data.</text>
</comment>
<keyword evidence="1" id="KW-0472">Membrane</keyword>
<dbReference type="Gene3D" id="3.40.50.2300">
    <property type="match status" value="2"/>
</dbReference>
<organism evidence="2 3">
    <name type="scientific">Streptomyces monticola</name>
    <dbReference type="NCBI Taxonomy" id="2666263"/>
    <lineage>
        <taxon>Bacteria</taxon>
        <taxon>Bacillati</taxon>
        <taxon>Actinomycetota</taxon>
        <taxon>Actinomycetes</taxon>
        <taxon>Kitasatosporales</taxon>
        <taxon>Streptomycetaceae</taxon>
        <taxon>Streptomyces</taxon>
    </lineage>
</organism>
<evidence type="ECO:0000313" key="3">
    <source>
        <dbReference type="Proteomes" id="UP001596523"/>
    </source>
</evidence>